<dbReference type="PANTHER" id="PTHR30441">
    <property type="entry name" value="DUF748 DOMAIN-CONTAINING PROTEIN"/>
    <property type="match status" value="1"/>
</dbReference>
<dbReference type="Pfam" id="PF05170">
    <property type="entry name" value="AsmA"/>
    <property type="match status" value="2"/>
</dbReference>
<keyword evidence="3" id="KW-1185">Reference proteome</keyword>
<proteinExistence type="predicted"/>
<feature type="domain" description="AsmA" evidence="1">
    <location>
        <begin position="2"/>
        <end position="250"/>
    </location>
</feature>
<dbReference type="InterPro" id="IPR052894">
    <property type="entry name" value="AsmA-related"/>
</dbReference>
<comment type="caution">
    <text evidence="2">The sequence shown here is derived from an EMBL/GenBank/DDBJ whole genome shotgun (WGS) entry which is preliminary data.</text>
</comment>
<reference evidence="2 3" key="1">
    <citation type="submission" date="2020-02" db="EMBL/GenBank/DDBJ databases">
        <title>Shewanella WXL01 sp. nov., a marine bacterium isolated from green algae in Luhuitou Fringing Reef (Northern South China Sea).</title>
        <authorList>
            <person name="Wang X."/>
        </authorList>
    </citation>
    <scope>NUCLEOTIDE SEQUENCE [LARGE SCALE GENOMIC DNA]</scope>
    <source>
        <strain evidence="2 3">MCCC 1A01895</strain>
    </source>
</reference>
<dbReference type="RefSeq" id="WP_153663625.1">
    <property type="nucleotide sequence ID" value="NZ_JAAIKR010000005.1"/>
</dbReference>
<dbReference type="Proteomes" id="UP000811844">
    <property type="component" value="Unassembled WGS sequence"/>
</dbReference>
<dbReference type="EMBL" id="JAAIKR010000005">
    <property type="protein sequence ID" value="MBR9727865.1"/>
    <property type="molecule type" value="Genomic_DNA"/>
</dbReference>
<organism evidence="2 3">
    <name type="scientific">Shewanella intestini</name>
    <dbReference type="NCBI Taxonomy" id="2017544"/>
    <lineage>
        <taxon>Bacteria</taxon>
        <taxon>Pseudomonadati</taxon>
        <taxon>Pseudomonadota</taxon>
        <taxon>Gammaproteobacteria</taxon>
        <taxon>Alteromonadales</taxon>
        <taxon>Shewanellaceae</taxon>
        <taxon>Shewanella</taxon>
    </lineage>
</organism>
<dbReference type="PANTHER" id="PTHR30441:SF4">
    <property type="entry name" value="PROTEIN ASMA"/>
    <property type="match status" value="1"/>
</dbReference>
<evidence type="ECO:0000259" key="1">
    <source>
        <dbReference type="Pfam" id="PF05170"/>
    </source>
</evidence>
<gene>
    <name evidence="2" type="ORF">G3R48_07675</name>
</gene>
<evidence type="ECO:0000313" key="3">
    <source>
        <dbReference type="Proteomes" id="UP000811844"/>
    </source>
</evidence>
<feature type="domain" description="AsmA" evidence="1">
    <location>
        <begin position="255"/>
        <end position="513"/>
    </location>
</feature>
<evidence type="ECO:0000313" key="2">
    <source>
        <dbReference type="EMBL" id="MBR9727865.1"/>
    </source>
</evidence>
<sequence>MKVIKWFLAAALLVVVSVVVFITQFFDLNDYKPQIIDAVKQQTGRNMQINQDLSWSFFPTIGINLGGIVLANPETVKPTDMVKVNKVVASVAFMPLLSQKIEVKELTLDGLVVNIVNRNDGTTSFDGLTQTNKNQHTAPTDNKPTKTNFELSNIYIGGINITNTQINLFDERTDTQQSFNLSSLTVGEFALGQKADFSFEFNASLPEMQVTSVGNGELLVDQRAEIININNLKIEKTVTGPKLPNQKVTAQVLSNLSVNTKQQQLTLHLTALDIDAISGKGDIAVNYGNSIPAIDINLAFNDIDVNPYLQSAEKSNSTQQTPTSNSASKIEPDLSVLKTVDVDVKLTAKSIKADKLVTQNWDMVASVKKGVLKLTQLNADIYQGRLTTSALLDGRTKVPSYQFDVNLDGVQFRPLLTDASEIDMLSGKAKFAVKGKGSSLIVDNIKKTLNADGNFTIADGSLYGVNIPQMIRNAKQTLTGKGASNDNSQELKTDFTSLTGSFNLNNAVVSNPDLAMASPLLRISGKGTANIDSQTIEYALTTRVVGSLSGQTEQTDDSLAGIDIPLTITGTFAEPKFGLDTDALFKAKLKQETDKAKDKLKDSLLKKLGGF</sequence>
<accession>A0ABS5I3F8</accession>
<dbReference type="InterPro" id="IPR007844">
    <property type="entry name" value="AsmA"/>
</dbReference>
<protein>
    <submittedName>
        <fullName evidence="2">AsmA family protein</fullName>
    </submittedName>
</protein>
<name>A0ABS5I3F8_9GAMM</name>